<evidence type="ECO:0000313" key="2">
    <source>
        <dbReference type="Proteomes" id="UP000230886"/>
    </source>
</evidence>
<keyword evidence="1" id="KW-0575">Peroxidase</keyword>
<evidence type="ECO:0000313" key="1">
    <source>
        <dbReference type="EMBL" id="PCK24350.1"/>
    </source>
</evidence>
<protein>
    <submittedName>
        <fullName evidence="1">Heme peroxidase</fullName>
    </submittedName>
</protein>
<name>A0A2A5J426_RHOSG</name>
<dbReference type="AlphaFoldDB" id="A0A2A5J426"/>
<gene>
    <name evidence="1" type="ORF">CHR55_26565</name>
</gene>
<dbReference type="RefSeq" id="WP_099698466.1">
    <property type="nucleotide sequence ID" value="NZ_JAASHN010000027.1"/>
</dbReference>
<comment type="caution">
    <text evidence="1">The sequence shown here is derived from an EMBL/GenBank/DDBJ whole genome shotgun (WGS) entry which is preliminary data.</text>
</comment>
<sequence>MPTPSDDRLELLAKRCNADLGDSDLWFRPDGYPRSLALCIIDSIASTGAHYNSVKNVLRHYIDFRQAQGGDADTDNAGALLETFDELGGPKEWAEMTNNRKPTSTTKGAPLKAAAIHEAAGRLRELGIDSTDDLRAADADDLASAKKAWARVPGQRSGITWNYFLMLAGTPGVKADRMVIRYVADAIGAAPENVSATDAAMLVKAVAEKCGHNVTHLDHAIWRFESGRPVNQQS</sequence>
<accession>A0A2A5J426</accession>
<organism evidence="1 2">
    <name type="scientific">Rhodococcus qingshengii</name>
    <dbReference type="NCBI Taxonomy" id="334542"/>
    <lineage>
        <taxon>Bacteria</taxon>
        <taxon>Bacillati</taxon>
        <taxon>Actinomycetota</taxon>
        <taxon>Actinomycetes</taxon>
        <taxon>Mycobacteriales</taxon>
        <taxon>Nocardiaceae</taxon>
        <taxon>Rhodococcus</taxon>
        <taxon>Rhodococcus erythropolis group</taxon>
    </lineage>
</organism>
<dbReference type="GO" id="GO:0004601">
    <property type="term" value="F:peroxidase activity"/>
    <property type="evidence" value="ECO:0007669"/>
    <property type="project" value="UniProtKB-KW"/>
</dbReference>
<reference evidence="1 2" key="1">
    <citation type="submission" date="2017-07" db="EMBL/GenBank/DDBJ databases">
        <title>Draft sequence of Rhodococcus enclensis 23b-28.</title>
        <authorList>
            <person name="Besaury L."/>
            <person name="Sancelme M."/>
            <person name="Amato P."/>
            <person name="Lallement A."/>
            <person name="Delort A.-M."/>
        </authorList>
    </citation>
    <scope>NUCLEOTIDE SEQUENCE [LARGE SCALE GENOMIC DNA]</scope>
    <source>
        <strain evidence="1 2">23b-28</strain>
    </source>
</reference>
<keyword evidence="1" id="KW-0560">Oxidoreductase</keyword>
<dbReference type="EMBL" id="NOVD01000032">
    <property type="protein sequence ID" value="PCK24350.1"/>
    <property type="molecule type" value="Genomic_DNA"/>
</dbReference>
<dbReference type="Proteomes" id="UP000230886">
    <property type="component" value="Unassembled WGS sequence"/>
</dbReference>
<proteinExistence type="predicted"/>